<dbReference type="EMBL" id="JAWDJX010000009">
    <property type="protein sequence ID" value="KAK3055189.1"/>
    <property type="molecule type" value="Genomic_DNA"/>
</dbReference>
<feature type="region of interest" description="Disordered" evidence="3">
    <location>
        <begin position="105"/>
        <end position="134"/>
    </location>
</feature>
<name>A0AAJ0DJB0_9PEZI</name>
<accession>A0AAJ0DJB0</accession>
<feature type="compositionally biased region" description="Polar residues" evidence="3">
    <location>
        <begin position="290"/>
        <end position="309"/>
    </location>
</feature>
<comment type="caution">
    <text evidence="5">The sequence shown here is derived from an EMBL/GenBank/DDBJ whole genome shotgun (WGS) entry which is preliminary data.</text>
</comment>
<evidence type="ECO:0000313" key="5">
    <source>
        <dbReference type="EMBL" id="KAK3055189.1"/>
    </source>
</evidence>
<feature type="compositionally biased region" description="Basic residues" evidence="3">
    <location>
        <begin position="365"/>
        <end position="375"/>
    </location>
</feature>
<keyword evidence="6" id="KW-1185">Reference proteome</keyword>
<evidence type="ECO:0000256" key="3">
    <source>
        <dbReference type="SAM" id="MobiDB-lite"/>
    </source>
</evidence>
<organism evidence="5 6">
    <name type="scientific">Extremus antarcticus</name>
    <dbReference type="NCBI Taxonomy" id="702011"/>
    <lineage>
        <taxon>Eukaryota</taxon>
        <taxon>Fungi</taxon>
        <taxon>Dikarya</taxon>
        <taxon>Ascomycota</taxon>
        <taxon>Pezizomycotina</taxon>
        <taxon>Dothideomycetes</taxon>
        <taxon>Dothideomycetidae</taxon>
        <taxon>Mycosphaerellales</taxon>
        <taxon>Extremaceae</taxon>
        <taxon>Extremus</taxon>
    </lineage>
</organism>
<dbReference type="InterPro" id="IPR009071">
    <property type="entry name" value="HMG_box_dom"/>
</dbReference>
<dbReference type="GO" id="GO:0005634">
    <property type="term" value="C:nucleus"/>
    <property type="evidence" value="ECO:0007669"/>
    <property type="project" value="UniProtKB-UniRule"/>
</dbReference>
<feature type="DNA-binding region" description="HMG box" evidence="2">
    <location>
        <begin position="132"/>
        <end position="209"/>
    </location>
</feature>
<dbReference type="GO" id="GO:0003677">
    <property type="term" value="F:DNA binding"/>
    <property type="evidence" value="ECO:0007669"/>
    <property type="project" value="UniProtKB-UniRule"/>
</dbReference>
<evidence type="ECO:0000256" key="2">
    <source>
        <dbReference type="PROSITE-ProRule" id="PRU00267"/>
    </source>
</evidence>
<dbReference type="InterPro" id="IPR036910">
    <property type="entry name" value="HMG_box_dom_sf"/>
</dbReference>
<evidence type="ECO:0000313" key="6">
    <source>
        <dbReference type="Proteomes" id="UP001271007"/>
    </source>
</evidence>
<protein>
    <recommendedName>
        <fullName evidence="4">HMG box domain-containing protein</fullName>
    </recommendedName>
</protein>
<dbReference type="SMART" id="SM00398">
    <property type="entry name" value="HMG"/>
    <property type="match status" value="1"/>
</dbReference>
<feature type="compositionally biased region" description="Acidic residues" evidence="3">
    <location>
        <begin position="228"/>
        <end position="260"/>
    </location>
</feature>
<feature type="compositionally biased region" description="Low complexity" evidence="3">
    <location>
        <begin position="280"/>
        <end position="289"/>
    </location>
</feature>
<feature type="compositionally biased region" description="Low complexity" evidence="3">
    <location>
        <begin position="342"/>
        <end position="358"/>
    </location>
</feature>
<dbReference type="Proteomes" id="UP001271007">
    <property type="component" value="Unassembled WGS sequence"/>
</dbReference>
<keyword evidence="1 2" id="KW-0238">DNA-binding</keyword>
<evidence type="ECO:0000259" key="4">
    <source>
        <dbReference type="PROSITE" id="PS50118"/>
    </source>
</evidence>
<feature type="compositionally biased region" description="Basic and acidic residues" evidence="3">
    <location>
        <begin position="208"/>
        <end position="220"/>
    </location>
</feature>
<feature type="domain" description="HMG box" evidence="4">
    <location>
        <begin position="132"/>
        <end position="209"/>
    </location>
</feature>
<dbReference type="InterPro" id="IPR050342">
    <property type="entry name" value="HMGB"/>
</dbReference>
<reference evidence="5" key="1">
    <citation type="submission" date="2023-04" db="EMBL/GenBank/DDBJ databases">
        <title>Black Yeasts Isolated from many extreme environments.</title>
        <authorList>
            <person name="Coleine C."/>
            <person name="Stajich J.E."/>
            <person name="Selbmann L."/>
        </authorList>
    </citation>
    <scope>NUCLEOTIDE SEQUENCE</scope>
    <source>
        <strain evidence="5">CCFEE 5312</strain>
    </source>
</reference>
<dbReference type="SUPFAM" id="SSF47095">
    <property type="entry name" value="HMG-box"/>
    <property type="match status" value="1"/>
</dbReference>
<sequence>MSGHHDRQSFGGEMAQQMQNLNTRMVSVDVNEFIRTRDALASAYLNLSSSFERAVKAYLDHTQVVLNGDATLNPGLMMSAFGGMGGGYNNPAQMASMALQHNGGMMPEVKSEEPDPKKRTKRPYKPRDPNAPKRPLTAYFRYLGEVRPEITAEVQSDPEKYKDMVGQAGDITKIATARWTQLSEDEKLPYKQAYRDELVDYTRKADLYKNKDGENGEVKNEPVVVGADEVDAPGEDDEDANDSSSDDSADTASDEEEEEAPAPPPKAATPKKSSMKKTKTPATTAAAPPLSTQQSFSSIPAQGFSSVNTAAAPPSSPTRKRKGDASEETEESSKRTRKSKKTVTAAADPVAPVAQMAAPPAPVKKERKKKSKSDA</sequence>
<gene>
    <name evidence="5" type="ORF">LTR09_003742</name>
</gene>
<feature type="region of interest" description="Disordered" evidence="3">
    <location>
        <begin position="208"/>
        <end position="375"/>
    </location>
</feature>
<dbReference type="Gene3D" id="1.10.30.10">
    <property type="entry name" value="High mobility group box domain"/>
    <property type="match status" value="1"/>
</dbReference>
<dbReference type="AlphaFoldDB" id="A0AAJ0DJB0"/>
<dbReference type="PANTHER" id="PTHR48112">
    <property type="entry name" value="HIGH MOBILITY GROUP PROTEIN DSP1"/>
    <property type="match status" value="1"/>
</dbReference>
<dbReference type="PROSITE" id="PS50118">
    <property type="entry name" value="HMG_BOX_2"/>
    <property type="match status" value="1"/>
</dbReference>
<keyword evidence="2" id="KW-0539">Nucleus</keyword>
<dbReference type="Pfam" id="PF00505">
    <property type="entry name" value="HMG_box"/>
    <property type="match status" value="1"/>
</dbReference>
<evidence type="ECO:0000256" key="1">
    <source>
        <dbReference type="ARBA" id="ARBA00023125"/>
    </source>
</evidence>
<proteinExistence type="predicted"/>